<dbReference type="GO" id="GO:0046872">
    <property type="term" value="F:metal ion binding"/>
    <property type="evidence" value="ECO:0007669"/>
    <property type="project" value="UniProtKB-KW"/>
</dbReference>
<organism evidence="11 12">
    <name type="scientific">Caloramator australicus RC3</name>
    <dbReference type="NCBI Taxonomy" id="857293"/>
    <lineage>
        <taxon>Bacteria</taxon>
        <taxon>Bacillati</taxon>
        <taxon>Bacillota</taxon>
        <taxon>Clostridia</taxon>
        <taxon>Eubacteriales</taxon>
        <taxon>Clostridiaceae</taxon>
        <taxon>Caloramator</taxon>
    </lineage>
</organism>
<dbReference type="SFLD" id="SFLDG01135">
    <property type="entry name" value="C1.5.6:_HAD__Beta-PGM__Phospha"/>
    <property type="match status" value="1"/>
</dbReference>
<dbReference type="GO" id="GO:0008801">
    <property type="term" value="F:beta-phosphoglucomutase activity"/>
    <property type="evidence" value="ECO:0007669"/>
    <property type="project" value="UniProtKB-EC"/>
</dbReference>
<dbReference type="SFLD" id="SFLDG01129">
    <property type="entry name" value="C1.5:_HAD__Beta-PGM__Phosphata"/>
    <property type="match status" value="1"/>
</dbReference>
<dbReference type="EC" id="5.4.2.6" evidence="9"/>
<comment type="caution">
    <text evidence="11">The sequence shown here is derived from an EMBL/GenBank/DDBJ whole genome shotgun (WGS) entry which is preliminary data.</text>
</comment>
<dbReference type="OrthoDB" id="9797743at2"/>
<dbReference type="PRINTS" id="PR00413">
    <property type="entry name" value="HADHALOGNASE"/>
</dbReference>
<evidence type="ECO:0000256" key="3">
    <source>
        <dbReference type="ARBA" id="ARBA00022553"/>
    </source>
</evidence>
<proteinExistence type="inferred from homology"/>
<dbReference type="InterPro" id="IPR023198">
    <property type="entry name" value="PGP-like_dom2"/>
</dbReference>
<keyword evidence="4" id="KW-0479">Metal-binding</keyword>
<sequence>MIKAAIFDMDGVLIDNYEYHCIAWKEFARRYDVDFKDEDIIKNFGRTNKEIFAEIFKRELKDDEVLTLGEEKERVYREVYKDYIKEVDGLTEYLKFLKNKGIKVAVASSAPIQNIDFILDGLDIRKYIDAIAHAGMIKRGKPDPEIFLKAAELLRVEPKDCIVFEDSLAGIEAGVRAGMKVFGVATTYPKEKLTMAHDVIENFKEGNHWNI</sequence>
<keyword evidence="12" id="KW-1185">Reference proteome</keyword>
<evidence type="ECO:0000256" key="2">
    <source>
        <dbReference type="ARBA" id="ARBA00006171"/>
    </source>
</evidence>
<dbReference type="RefSeq" id="WP_008908417.1">
    <property type="nucleotide sequence ID" value="NZ_CAKP01000063.1"/>
</dbReference>
<dbReference type="PANTHER" id="PTHR46193">
    <property type="entry name" value="6-PHOSPHOGLUCONATE PHOSPHATASE"/>
    <property type="match status" value="1"/>
</dbReference>
<dbReference type="EMBL" id="CAKP01000063">
    <property type="protein sequence ID" value="CCJ33145.1"/>
    <property type="molecule type" value="Genomic_DNA"/>
</dbReference>
<dbReference type="eggNOG" id="COG0637">
    <property type="taxonomic scope" value="Bacteria"/>
</dbReference>
<dbReference type="SUPFAM" id="SSF56784">
    <property type="entry name" value="HAD-like"/>
    <property type="match status" value="1"/>
</dbReference>
<keyword evidence="6 11" id="KW-0413">Isomerase</keyword>
<evidence type="ECO:0000313" key="12">
    <source>
        <dbReference type="Proteomes" id="UP000007652"/>
    </source>
</evidence>
<keyword evidence="5" id="KW-0460">Magnesium</keyword>
<evidence type="ECO:0000256" key="1">
    <source>
        <dbReference type="ARBA" id="ARBA00001946"/>
    </source>
</evidence>
<dbReference type="NCBIfam" id="TIGR01509">
    <property type="entry name" value="HAD-SF-IA-v3"/>
    <property type="match status" value="1"/>
</dbReference>
<comment type="catalytic activity">
    <reaction evidence="8">
        <text>beta-D-glucose 1-phosphate = beta-D-glucose 6-phosphate</text>
        <dbReference type="Rhea" id="RHEA:20113"/>
        <dbReference type="ChEBI" id="CHEBI:57684"/>
        <dbReference type="ChEBI" id="CHEBI:58247"/>
        <dbReference type="EC" id="5.4.2.6"/>
    </reaction>
</comment>
<evidence type="ECO:0000256" key="8">
    <source>
        <dbReference type="ARBA" id="ARBA00044926"/>
    </source>
</evidence>
<dbReference type="Gene3D" id="3.40.50.1000">
    <property type="entry name" value="HAD superfamily/HAD-like"/>
    <property type="match status" value="1"/>
</dbReference>
<dbReference type="Proteomes" id="UP000007652">
    <property type="component" value="Unassembled WGS sequence"/>
</dbReference>
<evidence type="ECO:0000256" key="7">
    <source>
        <dbReference type="ARBA" id="ARBA00023277"/>
    </source>
</evidence>
<dbReference type="InterPro" id="IPR041492">
    <property type="entry name" value="HAD_2"/>
</dbReference>
<dbReference type="Pfam" id="PF13419">
    <property type="entry name" value="HAD_2"/>
    <property type="match status" value="1"/>
</dbReference>
<comment type="similarity">
    <text evidence="2">Belongs to the HAD-like hydrolase superfamily. CbbY/CbbZ/Gph/YieH family.</text>
</comment>
<protein>
    <recommendedName>
        <fullName evidence="10">Beta-phosphoglucomutase</fullName>
        <ecNumber evidence="9">5.4.2.6</ecNumber>
    </recommendedName>
</protein>
<dbReference type="AlphaFoldDB" id="I7LGA5"/>
<gene>
    <name evidence="11" type="ORF">CAAU_1061</name>
</gene>
<dbReference type="InterPro" id="IPR036412">
    <property type="entry name" value="HAD-like_sf"/>
</dbReference>
<dbReference type="Gene3D" id="1.10.150.240">
    <property type="entry name" value="Putative phosphatase, domain 2"/>
    <property type="match status" value="1"/>
</dbReference>
<dbReference type="InterPro" id="IPR006439">
    <property type="entry name" value="HAD-SF_hydro_IA"/>
</dbReference>
<dbReference type="InterPro" id="IPR051600">
    <property type="entry name" value="Beta-PGM-like"/>
</dbReference>
<dbReference type="STRING" id="857293.CAAU_1061"/>
<dbReference type="PANTHER" id="PTHR46193:SF18">
    <property type="entry name" value="HEXITOL PHOSPHATASE B"/>
    <property type="match status" value="1"/>
</dbReference>
<reference evidence="11 12" key="1">
    <citation type="journal article" date="2011" name="J. Bacteriol.">
        <title>Draft genome sequence of Caloramator australicus strain RC3T, a thermoanaerobe from the Great Artesian Basin of Australia.</title>
        <authorList>
            <person name="Ogg C.D."/>
            <person name="Patel B.K.C."/>
        </authorList>
    </citation>
    <scope>NUCLEOTIDE SEQUENCE [LARGE SCALE GENOMIC DNA]</scope>
    <source>
        <strain evidence="11 12">RC3</strain>
    </source>
</reference>
<evidence type="ECO:0000256" key="10">
    <source>
        <dbReference type="ARBA" id="ARBA00044991"/>
    </source>
</evidence>
<evidence type="ECO:0000313" key="11">
    <source>
        <dbReference type="EMBL" id="CCJ33145.1"/>
    </source>
</evidence>
<keyword evidence="7" id="KW-0119">Carbohydrate metabolism</keyword>
<comment type="cofactor">
    <cofactor evidence="1">
        <name>Mg(2+)</name>
        <dbReference type="ChEBI" id="CHEBI:18420"/>
    </cofactor>
</comment>
<dbReference type="InterPro" id="IPR023214">
    <property type="entry name" value="HAD_sf"/>
</dbReference>
<dbReference type="SFLD" id="SFLDS00003">
    <property type="entry name" value="Haloacid_Dehalogenase"/>
    <property type="match status" value="1"/>
</dbReference>
<keyword evidence="3" id="KW-0597">Phosphoprotein</keyword>
<evidence type="ECO:0000256" key="9">
    <source>
        <dbReference type="ARBA" id="ARBA00044968"/>
    </source>
</evidence>
<dbReference type="CDD" id="cd07505">
    <property type="entry name" value="HAD_BPGM-like"/>
    <property type="match status" value="1"/>
</dbReference>
<evidence type="ECO:0000256" key="6">
    <source>
        <dbReference type="ARBA" id="ARBA00023235"/>
    </source>
</evidence>
<name>I7LGA5_9CLOT</name>
<evidence type="ECO:0000256" key="4">
    <source>
        <dbReference type="ARBA" id="ARBA00022723"/>
    </source>
</evidence>
<dbReference type="InterPro" id="IPR010976">
    <property type="entry name" value="B-phosphoglucomutase_hydrolase"/>
</dbReference>
<evidence type="ECO:0000256" key="5">
    <source>
        <dbReference type="ARBA" id="ARBA00022842"/>
    </source>
</evidence>
<dbReference type="NCBIfam" id="TIGR01549">
    <property type="entry name" value="HAD-SF-IA-v1"/>
    <property type="match status" value="1"/>
</dbReference>
<accession>I7LGA5</accession>
<dbReference type="NCBIfam" id="TIGR02009">
    <property type="entry name" value="PGMB-YQAB-SF"/>
    <property type="match status" value="1"/>
</dbReference>